<comment type="subcellular location">
    <subcellularLocation>
        <location evidence="6">Cell membrane</location>
        <topology evidence="6">Multi-pass membrane protein</topology>
    </subcellularLocation>
    <subcellularLocation>
        <location evidence="1">Membrane</location>
        <topology evidence="1">Multi-pass membrane protein</topology>
    </subcellularLocation>
</comment>
<evidence type="ECO:0000256" key="3">
    <source>
        <dbReference type="ARBA" id="ARBA00022989"/>
    </source>
</evidence>
<dbReference type="InterPro" id="IPR000412">
    <property type="entry name" value="ABC_2_transport"/>
</dbReference>
<protein>
    <recommendedName>
        <fullName evidence="6">Transport permease protein</fullName>
    </recommendedName>
</protein>
<dbReference type="Proteomes" id="UP000315842">
    <property type="component" value="Unassembled WGS sequence"/>
</dbReference>
<keyword evidence="6" id="KW-0813">Transport</keyword>
<feature type="compositionally biased region" description="Low complexity" evidence="7">
    <location>
        <begin position="1"/>
        <end position="22"/>
    </location>
</feature>
<keyword evidence="6" id="KW-1003">Cell membrane</keyword>
<evidence type="ECO:0000256" key="1">
    <source>
        <dbReference type="ARBA" id="ARBA00004141"/>
    </source>
</evidence>
<feature type="transmembrane region" description="Helical" evidence="6">
    <location>
        <begin position="143"/>
        <end position="168"/>
    </location>
</feature>
<evidence type="ECO:0000313" key="10">
    <source>
        <dbReference type="Proteomes" id="UP000315842"/>
    </source>
</evidence>
<dbReference type="InterPro" id="IPR047817">
    <property type="entry name" value="ABC2_TM_bact-type"/>
</dbReference>
<dbReference type="PANTHER" id="PTHR43229">
    <property type="entry name" value="NODULATION PROTEIN J"/>
    <property type="match status" value="1"/>
</dbReference>
<evidence type="ECO:0000256" key="5">
    <source>
        <dbReference type="ARBA" id="ARBA00023251"/>
    </source>
</evidence>
<keyword evidence="3 6" id="KW-1133">Transmembrane helix</keyword>
<name>A0A4Y3KDM3_CELUD</name>
<dbReference type="InterPro" id="IPR013525">
    <property type="entry name" value="ABC2_TM"/>
</dbReference>
<dbReference type="GO" id="GO:0140359">
    <property type="term" value="F:ABC-type transporter activity"/>
    <property type="evidence" value="ECO:0007669"/>
    <property type="project" value="InterPro"/>
</dbReference>
<gene>
    <name evidence="9" type="ORF">CUD01_15320</name>
</gene>
<organism evidence="9 10">
    <name type="scientific">Cellulomonas uda</name>
    <dbReference type="NCBI Taxonomy" id="1714"/>
    <lineage>
        <taxon>Bacteria</taxon>
        <taxon>Bacillati</taxon>
        <taxon>Actinomycetota</taxon>
        <taxon>Actinomycetes</taxon>
        <taxon>Micrococcales</taxon>
        <taxon>Cellulomonadaceae</taxon>
        <taxon>Cellulomonas</taxon>
    </lineage>
</organism>
<evidence type="ECO:0000256" key="4">
    <source>
        <dbReference type="ARBA" id="ARBA00023136"/>
    </source>
</evidence>
<sequence>MNSSMNSAMNSAMNPAPTGPETARPRPPRPEPTGSRAHAGSSSRRTRVLAQTSFEARAILRNGEQLMVTVVVPVLALVGLVQADVLDVDTGGLSRIDFFTPGILALAVMTSSFTSQAIASAFDRRNGVLRLLSTTPLGRGGLLAGKVLGVLVVELVQVLVIGLTAVALGWRPDAFGVALSLVAVLLGTAAFTSLAMLVAGTLRAEAVLAVANLALLLLAIAGGVIVPADRLPGPLSHLALLLPSGALGEAMRGAFQQGTLPAWSVVVLVGWTAALGWGAGRLFRWH</sequence>
<feature type="transmembrane region" description="Helical" evidence="6">
    <location>
        <begin position="103"/>
        <end position="122"/>
    </location>
</feature>
<evidence type="ECO:0000256" key="2">
    <source>
        <dbReference type="ARBA" id="ARBA00022692"/>
    </source>
</evidence>
<feature type="compositionally biased region" description="Low complexity" evidence="7">
    <location>
        <begin position="32"/>
        <end position="43"/>
    </location>
</feature>
<dbReference type="InterPro" id="IPR051784">
    <property type="entry name" value="Nod_factor_ABC_transporter"/>
</dbReference>
<feature type="transmembrane region" description="Helical" evidence="6">
    <location>
        <begin position="260"/>
        <end position="280"/>
    </location>
</feature>
<feature type="transmembrane region" description="Helical" evidence="6">
    <location>
        <begin position="206"/>
        <end position="226"/>
    </location>
</feature>
<keyword evidence="10" id="KW-1185">Reference proteome</keyword>
<comment type="similarity">
    <text evidence="6">Belongs to the ABC-2 integral membrane protein family.</text>
</comment>
<dbReference type="GO" id="GO:0043190">
    <property type="term" value="C:ATP-binding cassette (ABC) transporter complex"/>
    <property type="evidence" value="ECO:0007669"/>
    <property type="project" value="InterPro"/>
</dbReference>
<proteinExistence type="inferred from homology"/>
<dbReference type="PIRSF" id="PIRSF006648">
    <property type="entry name" value="DrrB"/>
    <property type="match status" value="1"/>
</dbReference>
<comment type="caution">
    <text evidence="9">The sequence shown here is derived from an EMBL/GenBank/DDBJ whole genome shotgun (WGS) entry which is preliminary data.</text>
</comment>
<keyword evidence="2 6" id="KW-0812">Transmembrane</keyword>
<dbReference type="GO" id="GO:0046677">
    <property type="term" value="P:response to antibiotic"/>
    <property type="evidence" value="ECO:0007669"/>
    <property type="project" value="UniProtKB-KW"/>
</dbReference>
<keyword evidence="5" id="KW-0046">Antibiotic resistance</keyword>
<evidence type="ECO:0000256" key="7">
    <source>
        <dbReference type="SAM" id="MobiDB-lite"/>
    </source>
</evidence>
<dbReference type="Pfam" id="PF01061">
    <property type="entry name" value="ABC2_membrane"/>
    <property type="match status" value="1"/>
</dbReference>
<feature type="transmembrane region" description="Helical" evidence="6">
    <location>
        <begin position="174"/>
        <end position="199"/>
    </location>
</feature>
<accession>A0A4Y3KDM3</accession>
<feature type="domain" description="ABC transmembrane type-2" evidence="8">
    <location>
        <begin position="64"/>
        <end position="286"/>
    </location>
</feature>
<dbReference type="PROSITE" id="PS51012">
    <property type="entry name" value="ABC_TM2"/>
    <property type="match status" value="1"/>
</dbReference>
<keyword evidence="4 6" id="KW-0472">Membrane</keyword>
<evidence type="ECO:0000259" key="8">
    <source>
        <dbReference type="PROSITE" id="PS51012"/>
    </source>
</evidence>
<dbReference type="PANTHER" id="PTHR43229:SF2">
    <property type="entry name" value="NODULATION PROTEIN J"/>
    <property type="match status" value="1"/>
</dbReference>
<feature type="region of interest" description="Disordered" evidence="7">
    <location>
        <begin position="1"/>
        <end position="47"/>
    </location>
</feature>
<feature type="transmembrane region" description="Helical" evidence="6">
    <location>
        <begin position="66"/>
        <end position="83"/>
    </location>
</feature>
<evidence type="ECO:0000256" key="6">
    <source>
        <dbReference type="RuleBase" id="RU361157"/>
    </source>
</evidence>
<dbReference type="AlphaFoldDB" id="A0A4Y3KDM3"/>
<reference evidence="9 10" key="1">
    <citation type="submission" date="2019-06" db="EMBL/GenBank/DDBJ databases">
        <title>Whole genome shotgun sequence of Cellulomonas uda NBRC 3747.</title>
        <authorList>
            <person name="Hosoyama A."/>
            <person name="Uohara A."/>
            <person name="Ohji S."/>
            <person name="Ichikawa N."/>
        </authorList>
    </citation>
    <scope>NUCLEOTIDE SEQUENCE [LARGE SCALE GENOMIC DNA]</scope>
    <source>
        <strain evidence="9 10">NBRC 3747</strain>
    </source>
</reference>
<dbReference type="EMBL" id="BJLP01000021">
    <property type="protein sequence ID" value="GEA81088.1"/>
    <property type="molecule type" value="Genomic_DNA"/>
</dbReference>
<evidence type="ECO:0000313" key="9">
    <source>
        <dbReference type="EMBL" id="GEA81088.1"/>
    </source>
</evidence>